<dbReference type="InterPro" id="IPR013434">
    <property type="entry name" value="CHP02611"/>
</dbReference>
<feature type="transmembrane region" description="Helical" evidence="1">
    <location>
        <begin position="102"/>
        <end position="130"/>
    </location>
</feature>
<dbReference type="AlphaFoldDB" id="A0A934U076"/>
<protein>
    <submittedName>
        <fullName evidence="2">TIGR02611 family protein</fullName>
    </submittedName>
</protein>
<evidence type="ECO:0000256" key="1">
    <source>
        <dbReference type="SAM" id="Phobius"/>
    </source>
</evidence>
<dbReference type="Pfam" id="PF09656">
    <property type="entry name" value="PGPGW"/>
    <property type="match status" value="1"/>
</dbReference>
<comment type="caution">
    <text evidence="2">The sequence shown here is derived from an EMBL/GenBank/DDBJ whole genome shotgun (WGS) entry which is preliminary data.</text>
</comment>
<dbReference type="NCBIfam" id="TIGR02611">
    <property type="entry name" value="TIGR02611 family protein"/>
    <property type="match status" value="1"/>
</dbReference>
<keyword evidence="3" id="KW-1185">Reference proteome</keyword>
<proteinExistence type="predicted"/>
<dbReference type="EMBL" id="JAEMNV010000001">
    <property type="protein sequence ID" value="MBJ8337351.1"/>
    <property type="molecule type" value="Genomic_DNA"/>
</dbReference>
<evidence type="ECO:0000313" key="2">
    <source>
        <dbReference type="EMBL" id="MBJ8337351.1"/>
    </source>
</evidence>
<keyword evidence="1" id="KW-1133">Transmembrane helix</keyword>
<reference evidence="2" key="1">
    <citation type="submission" date="2020-12" db="EMBL/GenBank/DDBJ databases">
        <title>Antrihabitans popcorni sp. nov. and Antrihabitans auranticaus sp. nov., isolated from a larva cave.</title>
        <authorList>
            <person name="Lee S.D."/>
            <person name="Kim I.S."/>
        </authorList>
    </citation>
    <scope>NUCLEOTIDE SEQUENCE</scope>
    <source>
        <strain evidence="2">YC3-6</strain>
    </source>
</reference>
<dbReference type="Proteomes" id="UP000655868">
    <property type="component" value="Unassembled WGS sequence"/>
</dbReference>
<accession>A0A934U076</accession>
<keyword evidence="1" id="KW-0812">Transmembrane</keyword>
<keyword evidence="1" id="KW-0472">Membrane</keyword>
<gene>
    <name evidence="2" type="ORF">JGU71_00500</name>
</gene>
<evidence type="ECO:0000313" key="3">
    <source>
        <dbReference type="Proteomes" id="UP000655868"/>
    </source>
</evidence>
<feature type="transmembrane region" description="Helical" evidence="1">
    <location>
        <begin position="29"/>
        <end position="50"/>
    </location>
</feature>
<dbReference type="RefSeq" id="WP_199702694.1">
    <property type="nucleotide sequence ID" value="NZ_JAEMNV010000001.1"/>
</dbReference>
<feature type="transmembrane region" description="Helical" evidence="1">
    <location>
        <begin position="56"/>
        <end position="81"/>
    </location>
</feature>
<organism evidence="2 3">
    <name type="scientific">Antrihabitans stalagmiti</name>
    <dbReference type="NCBI Taxonomy" id="2799499"/>
    <lineage>
        <taxon>Bacteria</taxon>
        <taxon>Bacillati</taxon>
        <taxon>Actinomycetota</taxon>
        <taxon>Actinomycetes</taxon>
        <taxon>Mycobacteriales</taxon>
        <taxon>Nocardiaceae</taxon>
        <taxon>Antrihabitans</taxon>
    </lineage>
</organism>
<dbReference type="InterPro" id="IPR019099">
    <property type="entry name" value="Uncharacterised_PGPGW_TM"/>
</dbReference>
<sequence>MKQADKSDRELGPWGQRRAKIAANPALNLTYRIVVGVVGAAVLVLGILAIPYPGPGWLIVFAGLGILASEFEWAHTALEWVKERYDRFMGWFAKQSVWVKGLGVLLTAAIVVVTLWVLGTFALVGGWFGLESSWLESPL</sequence>
<name>A0A934U076_9NOCA</name>